<evidence type="ECO:0000313" key="4">
    <source>
        <dbReference type="EMBL" id="MFB9070451.1"/>
    </source>
</evidence>
<dbReference type="PANTHER" id="PTHR45947">
    <property type="entry name" value="SULFOQUINOVOSYL TRANSFERASE SQD2"/>
    <property type="match status" value="1"/>
</dbReference>
<dbReference type="Pfam" id="PF00534">
    <property type="entry name" value="Glycos_transf_1"/>
    <property type="match status" value="1"/>
</dbReference>
<dbReference type="EMBL" id="JBHMFI010000001">
    <property type="protein sequence ID" value="MFB9070451.1"/>
    <property type="molecule type" value="Genomic_DNA"/>
</dbReference>
<reference evidence="4 5" key="1">
    <citation type="submission" date="2024-09" db="EMBL/GenBank/DDBJ databases">
        <authorList>
            <person name="Sun Q."/>
            <person name="Mori K."/>
        </authorList>
    </citation>
    <scope>NUCLEOTIDE SEQUENCE [LARGE SCALE GENOMIC DNA]</scope>
    <source>
        <strain evidence="4 5">CCM 7609</strain>
    </source>
</reference>
<gene>
    <name evidence="4" type="ORF">ACFFX0_04300</name>
</gene>
<keyword evidence="4" id="KW-0328">Glycosyltransferase</keyword>
<evidence type="ECO:0000259" key="3">
    <source>
        <dbReference type="Pfam" id="PF00534"/>
    </source>
</evidence>
<accession>A0ABV5FUV4</accession>
<evidence type="ECO:0000256" key="2">
    <source>
        <dbReference type="ARBA" id="ARBA00022679"/>
    </source>
</evidence>
<dbReference type="PANTHER" id="PTHR45947:SF3">
    <property type="entry name" value="SULFOQUINOVOSYL TRANSFERASE SQD2"/>
    <property type="match status" value="1"/>
</dbReference>
<dbReference type="SUPFAM" id="SSF53756">
    <property type="entry name" value="UDP-Glycosyltransferase/glycogen phosphorylase"/>
    <property type="match status" value="1"/>
</dbReference>
<evidence type="ECO:0000256" key="1">
    <source>
        <dbReference type="ARBA" id="ARBA00021292"/>
    </source>
</evidence>
<dbReference type="Gene3D" id="3.40.50.2000">
    <property type="entry name" value="Glycogen Phosphorylase B"/>
    <property type="match status" value="1"/>
</dbReference>
<name>A0ABV5FUV4_9MICC</name>
<keyword evidence="2 4" id="KW-0808">Transferase</keyword>
<proteinExistence type="predicted"/>
<keyword evidence="5" id="KW-1185">Reference proteome</keyword>
<evidence type="ECO:0000313" key="5">
    <source>
        <dbReference type="Proteomes" id="UP001589575"/>
    </source>
</evidence>
<feature type="domain" description="Glycosyl transferase family 1" evidence="3">
    <location>
        <begin position="21"/>
        <end position="106"/>
    </location>
</feature>
<comment type="caution">
    <text evidence="4">The sequence shown here is derived from an EMBL/GenBank/DDBJ whole genome shotgun (WGS) entry which is preliminary data.</text>
</comment>
<dbReference type="Proteomes" id="UP001589575">
    <property type="component" value="Unassembled WGS sequence"/>
</dbReference>
<dbReference type="InterPro" id="IPR050194">
    <property type="entry name" value="Glycosyltransferase_grp1"/>
</dbReference>
<dbReference type="GO" id="GO:0016757">
    <property type="term" value="F:glycosyltransferase activity"/>
    <property type="evidence" value="ECO:0007669"/>
    <property type="project" value="UniProtKB-KW"/>
</dbReference>
<dbReference type="InterPro" id="IPR001296">
    <property type="entry name" value="Glyco_trans_1"/>
</dbReference>
<protein>
    <recommendedName>
        <fullName evidence="1">D-inositol 3-phosphate glycosyltransferase</fullName>
    </recommendedName>
</protein>
<sequence length="130" mass="14271">MDPLAEVAPWLAGSLHENFRQSELHRALAAHRVYFHPYRWTSLGLALLEAMTLGMPVLALSTTEAPRAVPPAAGLLSNDLGELAHRGRQWLQDPELAARSGTAARAHALDRYGLERFLADWDALIGRVVA</sequence>
<organism evidence="4 5">
    <name type="scientific">Citricoccus parietis</name>
    <dbReference type="NCBI Taxonomy" id="592307"/>
    <lineage>
        <taxon>Bacteria</taxon>
        <taxon>Bacillati</taxon>
        <taxon>Actinomycetota</taxon>
        <taxon>Actinomycetes</taxon>
        <taxon>Micrococcales</taxon>
        <taxon>Micrococcaceae</taxon>
        <taxon>Citricoccus</taxon>
    </lineage>
</organism>